<reference evidence="1" key="1">
    <citation type="submission" date="2018-02" db="EMBL/GenBank/DDBJ databases">
        <title>Rhizophora mucronata_Transcriptome.</title>
        <authorList>
            <person name="Meera S.P."/>
            <person name="Sreeshan A."/>
            <person name="Augustine A."/>
        </authorList>
    </citation>
    <scope>NUCLEOTIDE SEQUENCE</scope>
    <source>
        <tissue evidence="1">Leaf</tissue>
    </source>
</reference>
<dbReference type="EMBL" id="GGEC01032761">
    <property type="protein sequence ID" value="MBX13245.1"/>
    <property type="molecule type" value="Transcribed_RNA"/>
</dbReference>
<protein>
    <submittedName>
        <fullName evidence="1">Uncharacterized protein</fullName>
    </submittedName>
</protein>
<name>A0A2P2L5L6_RHIMU</name>
<dbReference type="AlphaFoldDB" id="A0A2P2L5L6"/>
<sequence>MRMKQKNWRKEGWMQVTRKHAIKDKSKNMNITSNSVITNNMICLKHCEKLTLLPGHITN</sequence>
<proteinExistence type="predicted"/>
<evidence type="ECO:0000313" key="1">
    <source>
        <dbReference type="EMBL" id="MBX13245.1"/>
    </source>
</evidence>
<organism evidence="1">
    <name type="scientific">Rhizophora mucronata</name>
    <name type="common">Asiatic mangrove</name>
    <dbReference type="NCBI Taxonomy" id="61149"/>
    <lineage>
        <taxon>Eukaryota</taxon>
        <taxon>Viridiplantae</taxon>
        <taxon>Streptophyta</taxon>
        <taxon>Embryophyta</taxon>
        <taxon>Tracheophyta</taxon>
        <taxon>Spermatophyta</taxon>
        <taxon>Magnoliopsida</taxon>
        <taxon>eudicotyledons</taxon>
        <taxon>Gunneridae</taxon>
        <taxon>Pentapetalae</taxon>
        <taxon>rosids</taxon>
        <taxon>fabids</taxon>
        <taxon>Malpighiales</taxon>
        <taxon>Rhizophoraceae</taxon>
        <taxon>Rhizophora</taxon>
    </lineage>
</organism>
<accession>A0A2P2L5L6</accession>